<dbReference type="PROSITE" id="PS00178">
    <property type="entry name" value="AA_TRNA_LIGASE_I"/>
    <property type="match status" value="1"/>
</dbReference>
<dbReference type="Gene3D" id="3.90.800.10">
    <property type="entry name" value="Glutamyl-tRNA Synthetase, Domain 3"/>
    <property type="match status" value="1"/>
</dbReference>
<dbReference type="InterPro" id="IPR020058">
    <property type="entry name" value="Glu/Gln-tRNA-synth_Ib_cat-dom"/>
</dbReference>
<evidence type="ECO:0000259" key="6">
    <source>
        <dbReference type="Pfam" id="PF00749"/>
    </source>
</evidence>
<dbReference type="InterPro" id="IPR014729">
    <property type="entry name" value="Rossmann-like_a/b/a_fold"/>
</dbReference>
<keyword evidence="5" id="KW-0648">Protein biosynthesis</keyword>
<dbReference type="Pfam" id="PF00749">
    <property type="entry name" value="tRNA-synt_1c"/>
    <property type="match status" value="1"/>
</dbReference>
<evidence type="ECO:0000256" key="5">
    <source>
        <dbReference type="RuleBase" id="RU363037"/>
    </source>
</evidence>
<keyword evidence="2 5" id="KW-0547">Nucleotide-binding</keyword>
<accession>A0ABR2QV74</accession>
<name>A0ABR2QV74_9ROSI</name>
<dbReference type="SUPFAM" id="SSF52374">
    <property type="entry name" value="Nucleotidylyl transferase"/>
    <property type="match status" value="1"/>
</dbReference>
<organism evidence="7 8">
    <name type="scientific">Hibiscus sabdariffa</name>
    <name type="common">roselle</name>
    <dbReference type="NCBI Taxonomy" id="183260"/>
    <lineage>
        <taxon>Eukaryota</taxon>
        <taxon>Viridiplantae</taxon>
        <taxon>Streptophyta</taxon>
        <taxon>Embryophyta</taxon>
        <taxon>Tracheophyta</taxon>
        <taxon>Spermatophyta</taxon>
        <taxon>Magnoliopsida</taxon>
        <taxon>eudicotyledons</taxon>
        <taxon>Gunneridae</taxon>
        <taxon>Pentapetalae</taxon>
        <taxon>rosids</taxon>
        <taxon>malvids</taxon>
        <taxon>Malvales</taxon>
        <taxon>Malvaceae</taxon>
        <taxon>Malvoideae</taxon>
        <taxon>Hibiscus</taxon>
    </lineage>
</organism>
<dbReference type="InterPro" id="IPR001412">
    <property type="entry name" value="aa-tRNA-synth_I_CS"/>
</dbReference>
<evidence type="ECO:0000256" key="1">
    <source>
        <dbReference type="ARBA" id="ARBA00022598"/>
    </source>
</evidence>
<evidence type="ECO:0000256" key="4">
    <source>
        <dbReference type="ARBA" id="ARBA00023146"/>
    </source>
</evidence>
<dbReference type="EMBL" id="JBBPBN010000030">
    <property type="protein sequence ID" value="KAK9004570.1"/>
    <property type="molecule type" value="Genomic_DNA"/>
</dbReference>
<evidence type="ECO:0000313" key="8">
    <source>
        <dbReference type="Proteomes" id="UP001396334"/>
    </source>
</evidence>
<dbReference type="PRINTS" id="PR00987">
    <property type="entry name" value="TRNASYNTHGLU"/>
</dbReference>
<protein>
    <recommendedName>
        <fullName evidence="6">Glutamyl/glutaminyl-tRNA synthetase class Ib catalytic domain-containing protein</fullName>
    </recommendedName>
</protein>
<dbReference type="Gene3D" id="3.40.50.620">
    <property type="entry name" value="HUPs"/>
    <property type="match status" value="1"/>
</dbReference>
<dbReference type="PANTHER" id="PTHR43311:SF2">
    <property type="entry name" value="GLUTAMATE--TRNA LIGASE, MITOCHONDRIAL-RELATED"/>
    <property type="match status" value="1"/>
</dbReference>
<gene>
    <name evidence="7" type="ORF">V6N11_042035</name>
</gene>
<dbReference type="InterPro" id="IPR000924">
    <property type="entry name" value="Glu/Gln-tRNA-synth"/>
</dbReference>
<evidence type="ECO:0000256" key="2">
    <source>
        <dbReference type="ARBA" id="ARBA00022741"/>
    </source>
</evidence>
<evidence type="ECO:0000256" key="3">
    <source>
        <dbReference type="ARBA" id="ARBA00022840"/>
    </source>
</evidence>
<keyword evidence="1 5" id="KW-0436">Ligase</keyword>
<feature type="domain" description="Glutamyl/glutaminyl-tRNA synthetase class Ib catalytic" evidence="6">
    <location>
        <begin position="45"/>
        <end position="180"/>
    </location>
</feature>
<dbReference type="InterPro" id="IPR049940">
    <property type="entry name" value="GluQ/Sye"/>
</dbReference>
<sequence length="193" mass="22182">MAALVAGTPWMRIRVIPELAPPLLFRRHFRRNFSVRASADAVAPVRVRFAPSPTGNLHVGGARTALFNYLFARSKGGKFVLRIEDTDLERSTRESEEAVLRDLAWLVNFVWDLLLQFHIYCSIVFGTCRIGLFNLLPCRPWRGWGLCPYRQSERNSMYKQYAEKLLESGQVYRCFCSNEGSGPQQQTTKYKKS</sequence>
<evidence type="ECO:0000313" key="7">
    <source>
        <dbReference type="EMBL" id="KAK9004570.1"/>
    </source>
</evidence>
<reference evidence="7 8" key="1">
    <citation type="journal article" date="2024" name="G3 (Bethesda)">
        <title>Genome assembly of Hibiscus sabdariffa L. provides insights into metabolisms of medicinal natural products.</title>
        <authorList>
            <person name="Kim T."/>
        </authorList>
    </citation>
    <scope>NUCLEOTIDE SEQUENCE [LARGE SCALE GENOMIC DNA]</scope>
    <source>
        <strain evidence="7">TK-2024</strain>
        <tissue evidence="7">Old leaves</tissue>
    </source>
</reference>
<keyword evidence="8" id="KW-1185">Reference proteome</keyword>
<proteinExistence type="inferred from homology"/>
<comment type="similarity">
    <text evidence="5">Belongs to the class-I aminoacyl-tRNA synthetase family.</text>
</comment>
<keyword evidence="4 5" id="KW-0030">Aminoacyl-tRNA synthetase</keyword>
<dbReference type="PANTHER" id="PTHR43311">
    <property type="entry name" value="GLUTAMATE--TRNA LIGASE"/>
    <property type="match status" value="1"/>
</dbReference>
<dbReference type="Proteomes" id="UP001396334">
    <property type="component" value="Unassembled WGS sequence"/>
</dbReference>
<keyword evidence="3 5" id="KW-0067">ATP-binding</keyword>
<comment type="caution">
    <text evidence="7">The sequence shown here is derived from an EMBL/GenBank/DDBJ whole genome shotgun (WGS) entry which is preliminary data.</text>
</comment>